<feature type="non-terminal residue" evidence="2">
    <location>
        <position position="1"/>
    </location>
</feature>
<comment type="caution">
    <text evidence="2">The sequence shown here is derived from an EMBL/GenBank/DDBJ whole genome shotgun (WGS) entry which is preliminary data.</text>
</comment>
<feature type="region of interest" description="Disordered" evidence="1">
    <location>
        <begin position="61"/>
        <end position="160"/>
    </location>
</feature>
<dbReference type="OrthoDB" id="341421at2759"/>
<accession>A0A8T2JQH2</accession>
<name>A0A8T2JQH2_9PIPI</name>
<dbReference type="Proteomes" id="UP000812440">
    <property type="component" value="Chromosome 5"/>
</dbReference>
<dbReference type="AlphaFoldDB" id="A0A8T2JQH2"/>
<evidence type="ECO:0000313" key="3">
    <source>
        <dbReference type="Proteomes" id="UP000812440"/>
    </source>
</evidence>
<feature type="compositionally biased region" description="Basic and acidic residues" evidence="1">
    <location>
        <begin position="150"/>
        <end position="160"/>
    </location>
</feature>
<dbReference type="EMBL" id="JAACNH010000004">
    <property type="protein sequence ID" value="KAG8444666.1"/>
    <property type="molecule type" value="Genomic_DNA"/>
</dbReference>
<proteinExistence type="predicted"/>
<dbReference type="Gene3D" id="2.40.50.90">
    <property type="match status" value="1"/>
</dbReference>
<dbReference type="InterPro" id="IPR035437">
    <property type="entry name" value="SNase_OB-fold_sf"/>
</dbReference>
<sequence>GVKPVGEEWNKEATQTFQTRVAGLKVKAKAVGKNAKSYCVELMTGDPESSISEVLVTERKALRDAPQIPGGPAGNHHSSMPKSTNKAGENSSKCAVIGSSPTARMPALSPESKEPREPLRTIAPPPIEPPISFKVPPREDQSGNSNQPRARTEDEEKDNYKDLRMRIEKLEKIIPRIVKLEEIVLHLVNEFQRK</sequence>
<gene>
    <name evidence="2" type="ORF">GDO86_009725</name>
</gene>
<evidence type="ECO:0000256" key="1">
    <source>
        <dbReference type="SAM" id="MobiDB-lite"/>
    </source>
</evidence>
<organism evidence="2 3">
    <name type="scientific">Hymenochirus boettgeri</name>
    <name type="common">Congo dwarf clawed frog</name>
    <dbReference type="NCBI Taxonomy" id="247094"/>
    <lineage>
        <taxon>Eukaryota</taxon>
        <taxon>Metazoa</taxon>
        <taxon>Chordata</taxon>
        <taxon>Craniata</taxon>
        <taxon>Vertebrata</taxon>
        <taxon>Euteleostomi</taxon>
        <taxon>Amphibia</taxon>
        <taxon>Batrachia</taxon>
        <taxon>Anura</taxon>
        <taxon>Pipoidea</taxon>
        <taxon>Pipidae</taxon>
        <taxon>Pipinae</taxon>
        <taxon>Hymenochirus</taxon>
    </lineage>
</organism>
<feature type="compositionally biased region" description="Polar residues" evidence="1">
    <location>
        <begin position="76"/>
        <end position="93"/>
    </location>
</feature>
<reference evidence="2" key="1">
    <citation type="thesis" date="2020" institute="ProQuest LLC" country="789 East Eisenhower Parkway, Ann Arbor, MI, USA">
        <title>Comparative Genomics and Chromosome Evolution.</title>
        <authorList>
            <person name="Mudd A.B."/>
        </authorList>
    </citation>
    <scope>NUCLEOTIDE SEQUENCE</scope>
    <source>
        <strain evidence="2">Female2</strain>
        <tissue evidence="2">Blood</tissue>
    </source>
</reference>
<protein>
    <submittedName>
        <fullName evidence="2">Uncharacterized protein</fullName>
    </submittedName>
</protein>
<keyword evidence="3" id="KW-1185">Reference proteome</keyword>
<evidence type="ECO:0000313" key="2">
    <source>
        <dbReference type="EMBL" id="KAG8444666.1"/>
    </source>
</evidence>